<evidence type="ECO:0000313" key="6">
    <source>
        <dbReference type="EMBL" id="EEJ41116.1"/>
    </source>
</evidence>
<gene>
    <name evidence="6" type="ORF">HMPREF0549_0423</name>
</gene>
<evidence type="ECO:0000256" key="4">
    <source>
        <dbReference type="ARBA" id="ARBA00023163"/>
    </source>
</evidence>
<accession>C2ESI7</accession>
<organism evidence="6 7">
    <name type="scientific">Limosilactobacillus vaginalis DSM 5837 = ATCC 49540</name>
    <dbReference type="NCBI Taxonomy" id="1423814"/>
    <lineage>
        <taxon>Bacteria</taxon>
        <taxon>Bacillati</taxon>
        <taxon>Bacillota</taxon>
        <taxon>Bacilli</taxon>
        <taxon>Lactobacillales</taxon>
        <taxon>Lactobacillaceae</taxon>
        <taxon>Limosilactobacillus</taxon>
    </lineage>
</organism>
<dbReference type="GO" id="GO:0032993">
    <property type="term" value="C:protein-DNA complex"/>
    <property type="evidence" value="ECO:0007669"/>
    <property type="project" value="TreeGrafter"/>
</dbReference>
<dbReference type="SUPFAM" id="SSF46785">
    <property type="entry name" value="Winged helix' DNA-binding domain"/>
    <property type="match status" value="1"/>
</dbReference>
<dbReference type="HOGENOM" id="CLU_039613_20_14_9"/>
<evidence type="ECO:0000256" key="3">
    <source>
        <dbReference type="ARBA" id="ARBA00023125"/>
    </source>
</evidence>
<dbReference type="InterPro" id="IPR036388">
    <property type="entry name" value="WH-like_DNA-bd_sf"/>
</dbReference>
<reference evidence="6 7" key="1">
    <citation type="submission" date="2009-01" db="EMBL/GenBank/DDBJ databases">
        <authorList>
            <person name="Qin X."/>
            <person name="Bachman B."/>
            <person name="Battles P."/>
            <person name="Bell A."/>
            <person name="Bess C."/>
            <person name="Bickham C."/>
            <person name="Chaboub L."/>
            <person name="Chen D."/>
            <person name="Coyle M."/>
            <person name="Deiros D.R."/>
            <person name="Dinh H."/>
            <person name="Forbes L."/>
            <person name="Fowler G."/>
            <person name="Francisco L."/>
            <person name="Fu Q."/>
            <person name="Gubbala S."/>
            <person name="Hale W."/>
            <person name="Han Y."/>
            <person name="Hemphill L."/>
            <person name="Highlander S.K."/>
            <person name="Hirani K."/>
            <person name="Hogues M."/>
            <person name="Jackson L."/>
            <person name="Jakkamsetti A."/>
            <person name="Javaid M."/>
            <person name="Jiang H."/>
            <person name="Korchina V."/>
            <person name="Kovar C."/>
            <person name="Lara F."/>
            <person name="Lee S."/>
            <person name="Mata R."/>
            <person name="Mathew T."/>
            <person name="Moen C."/>
            <person name="Morales K."/>
            <person name="Munidasa M."/>
            <person name="Nazareth L."/>
            <person name="Ngo R."/>
            <person name="Nguyen L."/>
            <person name="Okwuonu G."/>
            <person name="Ongeri F."/>
            <person name="Patil S."/>
            <person name="Petrosino J."/>
            <person name="Pham C."/>
            <person name="Pham P."/>
            <person name="Pu L.-L."/>
            <person name="Puazo M."/>
            <person name="Raj R."/>
            <person name="Reid J."/>
            <person name="Rouhana J."/>
            <person name="Saada N."/>
            <person name="Shang Y."/>
            <person name="Simmons D."/>
            <person name="Thornton R."/>
            <person name="Warren J."/>
            <person name="Weissenberger G."/>
            <person name="Zhang J."/>
            <person name="Zhang L."/>
            <person name="Zhou C."/>
            <person name="Zhu D."/>
            <person name="Muzny D."/>
            <person name="Worley K."/>
            <person name="Gibbs R."/>
        </authorList>
    </citation>
    <scope>NUCLEOTIDE SEQUENCE [LARGE SCALE GENOMIC DNA]</scope>
    <source>
        <strain evidence="6 7">ATCC 49540</strain>
    </source>
</reference>
<keyword evidence="3" id="KW-0238">DNA-binding</keyword>
<dbReference type="Pfam" id="PF00126">
    <property type="entry name" value="HTH_1"/>
    <property type="match status" value="1"/>
</dbReference>
<name>C2ESI7_9LACO</name>
<dbReference type="EMBL" id="ACGV01000027">
    <property type="protein sequence ID" value="EEJ41116.1"/>
    <property type="molecule type" value="Genomic_DNA"/>
</dbReference>
<dbReference type="InterPro" id="IPR036390">
    <property type="entry name" value="WH_DNA-bd_sf"/>
</dbReference>
<keyword evidence="2" id="KW-0805">Transcription regulation</keyword>
<comment type="similarity">
    <text evidence="1">Belongs to the LysR transcriptional regulatory family.</text>
</comment>
<dbReference type="GO" id="GO:0003700">
    <property type="term" value="F:DNA-binding transcription factor activity"/>
    <property type="evidence" value="ECO:0007669"/>
    <property type="project" value="InterPro"/>
</dbReference>
<dbReference type="InterPro" id="IPR000847">
    <property type="entry name" value="LysR_HTH_N"/>
</dbReference>
<dbReference type="PANTHER" id="PTHR30346:SF28">
    <property type="entry name" value="HTH-TYPE TRANSCRIPTIONAL REGULATOR CYNR"/>
    <property type="match status" value="1"/>
</dbReference>
<dbReference type="AlphaFoldDB" id="C2ESI7"/>
<evidence type="ECO:0000259" key="5">
    <source>
        <dbReference type="PROSITE" id="PS50931"/>
    </source>
</evidence>
<dbReference type="PRINTS" id="PR00039">
    <property type="entry name" value="HTHLYSR"/>
</dbReference>
<dbReference type="GO" id="GO:0003677">
    <property type="term" value="F:DNA binding"/>
    <property type="evidence" value="ECO:0007669"/>
    <property type="project" value="UniProtKB-KW"/>
</dbReference>
<dbReference type="PROSITE" id="PS50931">
    <property type="entry name" value="HTH_LYSR"/>
    <property type="match status" value="1"/>
</dbReference>
<sequence>MGENHMELRVLRYFLAVAQQRNITKAAQELLVSQPTLSRQLADLESELGVKLFIRGHR</sequence>
<proteinExistence type="inferred from homology"/>
<dbReference type="STRING" id="1423814.HMPREF0549_0423"/>
<comment type="caution">
    <text evidence="6">The sequence shown here is derived from an EMBL/GenBank/DDBJ whole genome shotgun (WGS) entry which is preliminary data.</text>
</comment>
<feature type="domain" description="HTH lysR-type" evidence="5">
    <location>
        <begin position="6"/>
        <end position="58"/>
    </location>
</feature>
<keyword evidence="4" id="KW-0804">Transcription</keyword>
<evidence type="ECO:0000313" key="7">
    <source>
        <dbReference type="Proteomes" id="UP000004483"/>
    </source>
</evidence>
<evidence type="ECO:0000256" key="1">
    <source>
        <dbReference type="ARBA" id="ARBA00009437"/>
    </source>
</evidence>
<protein>
    <submittedName>
        <fullName evidence="6">Transcriptional regulator, LysR family</fullName>
    </submittedName>
</protein>
<dbReference type="PANTHER" id="PTHR30346">
    <property type="entry name" value="TRANSCRIPTIONAL DUAL REGULATOR HCAR-RELATED"/>
    <property type="match status" value="1"/>
</dbReference>
<evidence type="ECO:0000256" key="2">
    <source>
        <dbReference type="ARBA" id="ARBA00023015"/>
    </source>
</evidence>
<dbReference type="eggNOG" id="COG0583">
    <property type="taxonomic scope" value="Bacteria"/>
</dbReference>
<dbReference type="Gene3D" id="1.10.10.10">
    <property type="entry name" value="Winged helix-like DNA-binding domain superfamily/Winged helix DNA-binding domain"/>
    <property type="match status" value="1"/>
</dbReference>
<dbReference type="Proteomes" id="UP000004483">
    <property type="component" value="Unassembled WGS sequence"/>
</dbReference>